<protein>
    <recommendedName>
        <fullName evidence="4">Serpentine receptor class gamma</fullName>
    </recommendedName>
</protein>
<evidence type="ECO:0000313" key="2">
    <source>
        <dbReference type="EnsemblMetazoa" id="CJA41209.1"/>
    </source>
</evidence>
<organism evidence="2 3">
    <name type="scientific">Caenorhabditis japonica</name>
    <dbReference type="NCBI Taxonomy" id="281687"/>
    <lineage>
        <taxon>Eukaryota</taxon>
        <taxon>Metazoa</taxon>
        <taxon>Ecdysozoa</taxon>
        <taxon>Nematoda</taxon>
        <taxon>Chromadorea</taxon>
        <taxon>Rhabditida</taxon>
        <taxon>Rhabditina</taxon>
        <taxon>Rhabditomorpha</taxon>
        <taxon>Rhabditoidea</taxon>
        <taxon>Rhabditidae</taxon>
        <taxon>Peloderinae</taxon>
        <taxon>Caenorhabditis</taxon>
    </lineage>
</organism>
<accession>A0A8R1ISH4</accession>
<dbReference type="EnsemblMetazoa" id="CJA41209.1">
    <property type="protein sequence ID" value="CJA41209.1"/>
    <property type="gene ID" value="WBGene00217057"/>
</dbReference>
<evidence type="ECO:0000256" key="1">
    <source>
        <dbReference type="SAM" id="SignalP"/>
    </source>
</evidence>
<reference evidence="2" key="2">
    <citation type="submission" date="2022-06" db="UniProtKB">
        <authorList>
            <consortium name="EnsemblMetazoa"/>
        </authorList>
    </citation>
    <scope>IDENTIFICATION</scope>
    <source>
        <strain evidence="2">DF5081</strain>
    </source>
</reference>
<sequence length="81" mass="9523">MFLPLLVFYILIAQMTSSNPMYWDFEEVPYNQTTMFTLLSTYWNLGKAPIFFPSSNASANYTSDNWIDPCYERFYEVGATF</sequence>
<reference evidence="3" key="1">
    <citation type="submission" date="2010-08" db="EMBL/GenBank/DDBJ databases">
        <authorList>
            <consortium name="Caenorhabditis japonica Sequencing Consortium"/>
            <person name="Wilson R.K."/>
        </authorList>
    </citation>
    <scope>NUCLEOTIDE SEQUENCE [LARGE SCALE GENOMIC DNA]</scope>
    <source>
        <strain evidence="3">DF5081</strain>
    </source>
</reference>
<feature type="chain" id="PRO_5035928315" description="Serpentine receptor class gamma" evidence="1">
    <location>
        <begin position="19"/>
        <end position="81"/>
    </location>
</feature>
<evidence type="ECO:0008006" key="4">
    <source>
        <dbReference type="Google" id="ProtNLM"/>
    </source>
</evidence>
<dbReference type="AlphaFoldDB" id="A0A8R1ISH4"/>
<feature type="signal peptide" evidence="1">
    <location>
        <begin position="1"/>
        <end position="18"/>
    </location>
</feature>
<dbReference type="Proteomes" id="UP000005237">
    <property type="component" value="Unassembled WGS sequence"/>
</dbReference>
<keyword evidence="3" id="KW-1185">Reference proteome</keyword>
<keyword evidence="1" id="KW-0732">Signal</keyword>
<proteinExistence type="predicted"/>
<evidence type="ECO:0000313" key="3">
    <source>
        <dbReference type="Proteomes" id="UP000005237"/>
    </source>
</evidence>
<name>A0A8R1ISH4_CAEJA</name>